<gene>
    <name evidence="1" type="ORF">EJC51_00320</name>
    <name evidence="2" type="ORF">EJC51_47225</name>
</gene>
<dbReference type="AlphaFoldDB" id="A0A3Q9BXG2"/>
<reference evidence="1 3" key="1">
    <citation type="submission" date="2018-12" db="EMBL/GenBank/DDBJ databases">
        <authorList>
            <person name="Li K."/>
        </authorList>
    </citation>
    <scope>NUCLEOTIDE SEQUENCE [LARGE SCALE GENOMIC DNA]</scope>
    <source>
        <strain evidence="3">CR22</strain>
        <strain evidence="1">GGCR-6</strain>
    </source>
</reference>
<proteinExistence type="predicted"/>
<evidence type="ECO:0000313" key="2">
    <source>
        <dbReference type="EMBL" id="AZP22954.1"/>
    </source>
</evidence>
<accession>A0A3Q9BXG2</accession>
<sequence>MERTASLTYLLRSLDHETAVLLLAYALYGANRADLARGLGGINEWLAHFKSQTALFQARLPRNHSSARELWYTDDGNSLVIDEELRALIREWKIEERFAPHCRQCRVVFERPKSARRPREYCSNACRQKAYRARRKAARSGDGDRG</sequence>
<dbReference type="KEGG" id="saqu:EJC51_47225"/>
<dbReference type="Proteomes" id="UP000280197">
    <property type="component" value="Chromosome"/>
</dbReference>
<evidence type="ECO:0000313" key="3">
    <source>
        <dbReference type="Proteomes" id="UP000280197"/>
    </source>
</evidence>
<protein>
    <submittedName>
        <fullName evidence="1">Uncharacterized protein</fullName>
    </submittedName>
</protein>
<dbReference type="RefSeq" id="WP_126269138.1">
    <property type="nucleotide sequence ID" value="NZ_CP034463.1"/>
</dbReference>
<dbReference type="EMBL" id="CP034463">
    <property type="protein sequence ID" value="AZP14750.1"/>
    <property type="molecule type" value="Genomic_DNA"/>
</dbReference>
<dbReference type="KEGG" id="saqu:EJC51_00320"/>
<evidence type="ECO:0000313" key="1">
    <source>
        <dbReference type="EMBL" id="AZP14750.1"/>
    </source>
</evidence>
<dbReference type="EMBL" id="CP034463">
    <property type="protein sequence ID" value="AZP22954.1"/>
    <property type="molecule type" value="Genomic_DNA"/>
</dbReference>
<name>A0A3Q9BXG2_9ACTN</name>
<keyword evidence="3" id="KW-1185">Reference proteome</keyword>
<organism evidence="1 3">
    <name type="scientific">Streptomyces aquilus</name>
    <dbReference type="NCBI Taxonomy" id="2548456"/>
    <lineage>
        <taxon>Bacteria</taxon>
        <taxon>Bacillati</taxon>
        <taxon>Actinomycetota</taxon>
        <taxon>Actinomycetes</taxon>
        <taxon>Kitasatosporales</taxon>
        <taxon>Streptomycetaceae</taxon>
        <taxon>Streptomyces</taxon>
    </lineage>
</organism>